<gene>
    <name evidence="1" type="ORF">ERS013200_04413</name>
</gene>
<evidence type="ECO:0000313" key="1">
    <source>
        <dbReference type="EMBL" id="CSD57891.1"/>
    </source>
</evidence>
<dbReference type="AlphaFoldDB" id="A0A655RKT7"/>
<proteinExistence type="predicted"/>
<name>A0A655RKT7_VIBCL</name>
<dbReference type="Proteomes" id="UP000041770">
    <property type="component" value="Unassembled WGS sequence"/>
</dbReference>
<protein>
    <submittedName>
        <fullName evidence="1">Uncharacterized protein</fullName>
    </submittedName>
</protein>
<evidence type="ECO:0000313" key="2">
    <source>
        <dbReference type="Proteomes" id="UP000041770"/>
    </source>
</evidence>
<dbReference type="EMBL" id="CWQY01000173">
    <property type="protein sequence ID" value="CSD57891.1"/>
    <property type="molecule type" value="Genomic_DNA"/>
</dbReference>
<sequence length="47" mass="5301">MPRLRSLTLTVVPTSTNIFEESGKFFAQAFLLITTSSFSEMLPRFTS</sequence>
<accession>A0A655RKT7</accession>
<reference evidence="1 2" key="1">
    <citation type="submission" date="2015-07" db="EMBL/GenBank/DDBJ databases">
        <authorList>
            <consortium name="Pathogen Informatics"/>
        </authorList>
    </citation>
    <scope>NUCLEOTIDE SEQUENCE [LARGE SCALE GENOMIC DNA]</scope>
    <source>
        <strain evidence="1 2">A316</strain>
    </source>
</reference>
<organism evidence="1 2">
    <name type="scientific">Vibrio cholerae</name>
    <dbReference type="NCBI Taxonomy" id="666"/>
    <lineage>
        <taxon>Bacteria</taxon>
        <taxon>Pseudomonadati</taxon>
        <taxon>Pseudomonadota</taxon>
        <taxon>Gammaproteobacteria</taxon>
        <taxon>Vibrionales</taxon>
        <taxon>Vibrionaceae</taxon>
        <taxon>Vibrio</taxon>
    </lineage>
</organism>